<protein>
    <recommendedName>
        <fullName evidence="1">DNA-directed DNA polymerase family A palm domain-containing protein</fullName>
    </recommendedName>
</protein>
<dbReference type="InterPro" id="IPR012337">
    <property type="entry name" value="RNaseH-like_sf"/>
</dbReference>
<dbReference type="InterPro" id="IPR043502">
    <property type="entry name" value="DNA/RNA_pol_sf"/>
</dbReference>
<feature type="domain" description="DNA-directed DNA polymerase family A palm" evidence="1">
    <location>
        <begin position="341"/>
        <end position="532"/>
    </location>
</feature>
<reference evidence="2" key="1">
    <citation type="journal article" date="2015" name="Nature">
        <title>Complex archaea that bridge the gap between prokaryotes and eukaryotes.</title>
        <authorList>
            <person name="Spang A."/>
            <person name="Saw J.H."/>
            <person name="Jorgensen S.L."/>
            <person name="Zaremba-Niedzwiedzka K."/>
            <person name="Martijn J."/>
            <person name="Lind A.E."/>
            <person name="van Eijk R."/>
            <person name="Schleper C."/>
            <person name="Guy L."/>
            <person name="Ettema T.J."/>
        </authorList>
    </citation>
    <scope>NUCLEOTIDE SEQUENCE</scope>
</reference>
<proteinExistence type="predicted"/>
<dbReference type="GO" id="GO:0006302">
    <property type="term" value="P:double-strand break repair"/>
    <property type="evidence" value="ECO:0007669"/>
    <property type="project" value="TreeGrafter"/>
</dbReference>
<dbReference type="Pfam" id="PF01612">
    <property type="entry name" value="DNA_pol_A_exo1"/>
    <property type="match status" value="1"/>
</dbReference>
<dbReference type="SUPFAM" id="SSF53098">
    <property type="entry name" value="Ribonuclease H-like"/>
    <property type="match status" value="1"/>
</dbReference>
<dbReference type="GO" id="GO:0008408">
    <property type="term" value="F:3'-5' exonuclease activity"/>
    <property type="evidence" value="ECO:0007669"/>
    <property type="project" value="InterPro"/>
</dbReference>
<dbReference type="SUPFAM" id="SSF56672">
    <property type="entry name" value="DNA/RNA polymerases"/>
    <property type="match status" value="1"/>
</dbReference>
<dbReference type="Gene3D" id="1.20.1060.10">
    <property type="entry name" value="Taq DNA Polymerase, Chain T, domain 4"/>
    <property type="match status" value="1"/>
</dbReference>
<sequence length="551" mass="62826">MSRYYSRFATPAEARDRWDHLVTEPPSMLAFDTETVSLTDRTLLGIGVAQSGVDAFYVTADDPEFYKLINLLKSTSIRKIWHNAPFDVRVLRSREIDYSNIDDTAIMARMQGLPAVLEEASYWVNRQTERAVNTLARFNATSMSGVPERELAYKCIIDSEATWLLREMYWPRIDHEYYEVERQIVPMLEEISQKGVRLDQARRDELDAYYSKEVAWYETVASNMGFSPSKNMQVGWMLSDMQVFLPMTRKKTMLATDNETLNKIESPLRAVAFAQFVLGYRHVAKMLSTYIKPYVGLARAYTTLHMDAITGRVSSTHAAKNDPDRNLQNITKKAEKGGVPTIRSMFIPDEGDDVFTRADYSQLQLRILAHMSGDRRMLGVFMSGGDIHSDTAEGMRVTRDSAKTFNYAVIFGADAKTIADKLNTKDIARVREYMKRWMETYPQAAQWLYMQQELGLSLGYVLTLFGRKMMIPMDQGEQHARNCSVNYPIQGTEAEIVKRGMLVCRDAFMPAIRLQVHDELLNSGRVVIPSGMADLTPVHAPLDVEYVSTWG</sequence>
<dbReference type="PRINTS" id="PR00868">
    <property type="entry name" value="DNAPOLI"/>
</dbReference>
<dbReference type="GO" id="GO:0003887">
    <property type="term" value="F:DNA-directed DNA polymerase activity"/>
    <property type="evidence" value="ECO:0007669"/>
    <property type="project" value="InterPro"/>
</dbReference>
<dbReference type="GO" id="GO:0006261">
    <property type="term" value="P:DNA-templated DNA replication"/>
    <property type="evidence" value="ECO:0007669"/>
    <property type="project" value="InterPro"/>
</dbReference>
<dbReference type="AlphaFoldDB" id="A0A0F9LMJ9"/>
<dbReference type="Gene3D" id="1.10.150.20">
    <property type="entry name" value="5' to 3' exonuclease, C-terminal subdomain"/>
    <property type="match status" value="1"/>
</dbReference>
<evidence type="ECO:0000313" key="2">
    <source>
        <dbReference type="EMBL" id="KKM88391.1"/>
    </source>
</evidence>
<dbReference type="PANTHER" id="PTHR10133">
    <property type="entry name" value="DNA POLYMERASE I"/>
    <property type="match status" value="1"/>
</dbReference>
<dbReference type="EMBL" id="LAZR01006963">
    <property type="protein sequence ID" value="KKM88391.1"/>
    <property type="molecule type" value="Genomic_DNA"/>
</dbReference>
<organism evidence="2">
    <name type="scientific">marine sediment metagenome</name>
    <dbReference type="NCBI Taxonomy" id="412755"/>
    <lineage>
        <taxon>unclassified sequences</taxon>
        <taxon>metagenomes</taxon>
        <taxon>ecological metagenomes</taxon>
    </lineage>
</organism>
<gene>
    <name evidence="2" type="ORF">LCGC14_1259240</name>
</gene>
<dbReference type="GO" id="GO:0003677">
    <property type="term" value="F:DNA binding"/>
    <property type="evidence" value="ECO:0007669"/>
    <property type="project" value="InterPro"/>
</dbReference>
<dbReference type="Gene3D" id="3.30.420.10">
    <property type="entry name" value="Ribonuclease H-like superfamily/Ribonuclease H"/>
    <property type="match status" value="1"/>
</dbReference>
<dbReference type="Pfam" id="PF00476">
    <property type="entry name" value="DNA_pol_A"/>
    <property type="match status" value="1"/>
</dbReference>
<dbReference type="InterPro" id="IPR002562">
    <property type="entry name" value="3'-5'_exonuclease_dom"/>
</dbReference>
<dbReference type="InterPro" id="IPR002298">
    <property type="entry name" value="DNA_polymerase_A"/>
</dbReference>
<dbReference type="Gene3D" id="3.30.70.370">
    <property type="match status" value="1"/>
</dbReference>
<dbReference type="SMART" id="SM00482">
    <property type="entry name" value="POLAc"/>
    <property type="match status" value="1"/>
</dbReference>
<evidence type="ECO:0000259" key="1">
    <source>
        <dbReference type="SMART" id="SM00482"/>
    </source>
</evidence>
<dbReference type="PANTHER" id="PTHR10133:SF62">
    <property type="entry name" value="DNA POLYMERASE THETA"/>
    <property type="match status" value="1"/>
</dbReference>
<dbReference type="InterPro" id="IPR001098">
    <property type="entry name" value="DNA-dir_DNA_pol_A_palm_dom"/>
</dbReference>
<comment type="caution">
    <text evidence="2">The sequence shown here is derived from an EMBL/GenBank/DDBJ whole genome shotgun (WGS) entry which is preliminary data.</text>
</comment>
<name>A0A0F9LMJ9_9ZZZZ</name>
<accession>A0A0F9LMJ9</accession>
<dbReference type="InterPro" id="IPR036397">
    <property type="entry name" value="RNaseH_sf"/>
</dbReference>